<evidence type="ECO:0000313" key="1">
    <source>
        <dbReference type="EMBL" id="MBX68601.1"/>
    </source>
</evidence>
<dbReference type="PROSITE" id="PS51257">
    <property type="entry name" value="PROKAR_LIPOPROTEIN"/>
    <property type="match status" value="1"/>
</dbReference>
<dbReference type="AlphaFoldDB" id="A0A2P2QNZ4"/>
<protein>
    <submittedName>
        <fullName evidence="1">Uncharacterized protein</fullName>
    </submittedName>
</protein>
<organism evidence="1">
    <name type="scientific">Rhizophora mucronata</name>
    <name type="common">Asiatic mangrove</name>
    <dbReference type="NCBI Taxonomy" id="61149"/>
    <lineage>
        <taxon>Eukaryota</taxon>
        <taxon>Viridiplantae</taxon>
        <taxon>Streptophyta</taxon>
        <taxon>Embryophyta</taxon>
        <taxon>Tracheophyta</taxon>
        <taxon>Spermatophyta</taxon>
        <taxon>Magnoliopsida</taxon>
        <taxon>eudicotyledons</taxon>
        <taxon>Gunneridae</taxon>
        <taxon>Pentapetalae</taxon>
        <taxon>rosids</taxon>
        <taxon>fabids</taxon>
        <taxon>Malpighiales</taxon>
        <taxon>Rhizophoraceae</taxon>
        <taxon>Rhizophora</taxon>
    </lineage>
</organism>
<reference evidence="1" key="1">
    <citation type="submission" date="2018-02" db="EMBL/GenBank/DDBJ databases">
        <title>Rhizophora mucronata_Transcriptome.</title>
        <authorList>
            <person name="Meera S.P."/>
            <person name="Sreeshan A."/>
            <person name="Augustine A."/>
        </authorList>
    </citation>
    <scope>NUCLEOTIDE SEQUENCE</scope>
    <source>
        <tissue evidence="1">Leaf</tissue>
    </source>
</reference>
<proteinExistence type="predicted"/>
<sequence>MFVSTKENVPGAATPAVGGCGATKHKYARTSIELKVK</sequence>
<accession>A0A2P2QNZ4</accession>
<name>A0A2P2QNZ4_RHIMU</name>
<dbReference type="EMBL" id="GGEC01088117">
    <property type="protein sequence ID" value="MBX68601.1"/>
    <property type="molecule type" value="Transcribed_RNA"/>
</dbReference>